<dbReference type="InterPro" id="IPR029063">
    <property type="entry name" value="SAM-dependent_MTases_sf"/>
</dbReference>
<dbReference type="GO" id="GO:0102082">
    <property type="term" value="F:demethylrebeccamycin--D-glucose O-methyltransferase activity"/>
    <property type="evidence" value="ECO:0007669"/>
    <property type="project" value="UniProtKB-EC"/>
</dbReference>
<proteinExistence type="predicted"/>
<dbReference type="PANTHER" id="PTHR43591">
    <property type="entry name" value="METHYLTRANSFERASE"/>
    <property type="match status" value="1"/>
</dbReference>
<dbReference type="PANTHER" id="PTHR43591:SF24">
    <property type="entry name" value="2-METHOXY-6-POLYPRENYL-1,4-BENZOQUINOL METHYLASE, MITOCHONDRIAL"/>
    <property type="match status" value="1"/>
</dbReference>
<dbReference type="SUPFAM" id="SSF53335">
    <property type="entry name" value="S-adenosyl-L-methionine-dependent methyltransferases"/>
    <property type="match status" value="1"/>
</dbReference>
<dbReference type="OrthoDB" id="9808140at2"/>
<organism evidence="2 3">
    <name type="scientific">Clostridium vincentii</name>
    <dbReference type="NCBI Taxonomy" id="52704"/>
    <lineage>
        <taxon>Bacteria</taxon>
        <taxon>Bacillati</taxon>
        <taxon>Bacillota</taxon>
        <taxon>Clostridia</taxon>
        <taxon>Eubacteriales</taxon>
        <taxon>Clostridiaceae</taxon>
        <taxon>Clostridium</taxon>
    </lineage>
</organism>
<dbReference type="EMBL" id="PVXQ01000050">
    <property type="protein sequence ID" value="PRR80002.1"/>
    <property type="molecule type" value="Genomic_DNA"/>
</dbReference>
<evidence type="ECO:0000313" key="3">
    <source>
        <dbReference type="Proteomes" id="UP000239471"/>
    </source>
</evidence>
<dbReference type="Proteomes" id="UP000239471">
    <property type="component" value="Unassembled WGS sequence"/>
</dbReference>
<dbReference type="CDD" id="cd02440">
    <property type="entry name" value="AdoMet_MTases"/>
    <property type="match status" value="1"/>
</dbReference>
<dbReference type="EC" id="2.1.1.164" evidence="2"/>
<keyword evidence="2" id="KW-0808">Transferase</keyword>
<gene>
    <name evidence="2" type="primary">rebM_2</name>
    <name evidence="2" type="ORF">CLVI_31410</name>
</gene>
<comment type="caution">
    <text evidence="2">The sequence shown here is derived from an EMBL/GenBank/DDBJ whole genome shotgun (WGS) entry which is preliminary data.</text>
</comment>
<feature type="domain" description="Methyltransferase type 11" evidence="1">
    <location>
        <begin position="38"/>
        <end position="136"/>
    </location>
</feature>
<sequence>MDKAYEFDEIAQNVFLPIYPLIANQIKRETKIDKGVCLDIGCGGGHLGFALMKITNLDIIFLDNNKDALDISNKRSEDLGIADRTNTILGDVQNIPFKDKSINLVVSRGSLWFWEDKKRSLEEIYRVLKEGGIAYIGGGFGDEKTKKQIYEKMKQRDGEDFGEKRRKFTTGNDLEFYNGILKEIGIKNFIIKDDEEGLWIIIRKTMAA</sequence>
<dbReference type="Gene3D" id="3.40.50.150">
    <property type="entry name" value="Vaccinia Virus protein VP39"/>
    <property type="match status" value="1"/>
</dbReference>
<name>A0A2T0B808_9CLOT</name>
<dbReference type="Pfam" id="PF08241">
    <property type="entry name" value="Methyltransf_11"/>
    <property type="match status" value="1"/>
</dbReference>
<dbReference type="GO" id="GO:0032259">
    <property type="term" value="P:methylation"/>
    <property type="evidence" value="ECO:0007669"/>
    <property type="project" value="UniProtKB-KW"/>
</dbReference>
<protein>
    <submittedName>
        <fullName evidence="2">Demethylrebeccamycin-D-glucose O-methyltransferase</fullName>
        <ecNumber evidence="2">2.1.1.164</ecNumber>
    </submittedName>
</protein>
<reference evidence="2 3" key="1">
    <citation type="submission" date="2018-03" db="EMBL/GenBank/DDBJ databases">
        <title>Genome sequence of Clostridium vincentii DSM 10228.</title>
        <authorList>
            <person name="Poehlein A."/>
            <person name="Daniel R."/>
        </authorList>
    </citation>
    <scope>NUCLEOTIDE SEQUENCE [LARGE SCALE GENOMIC DNA]</scope>
    <source>
        <strain evidence="2 3">DSM 10228</strain>
    </source>
</reference>
<dbReference type="AlphaFoldDB" id="A0A2T0B808"/>
<evidence type="ECO:0000313" key="2">
    <source>
        <dbReference type="EMBL" id="PRR80002.1"/>
    </source>
</evidence>
<accession>A0A2T0B808</accession>
<dbReference type="InterPro" id="IPR013216">
    <property type="entry name" value="Methyltransf_11"/>
</dbReference>
<evidence type="ECO:0000259" key="1">
    <source>
        <dbReference type="Pfam" id="PF08241"/>
    </source>
</evidence>
<dbReference type="GO" id="GO:0008757">
    <property type="term" value="F:S-adenosylmethionine-dependent methyltransferase activity"/>
    <property type="evidence" value="ECO:0007669"/>
    <property type="project" value="InterPro"/>
</dbReference>
<keyword evidence="2" id="KW-0489">Methyltransferase</keyword>
<keyword evidence="3" id="KW-1185">Reference proteome</keyword>